<evidence type="ECO:0000256" key="1">
    <source>
        <dbReference type="SAM" id="MobiDB-lite"/>
    </source>
</evidence>
<keyword evidence="4" id="KW-1185">Reference proteome</keyword>
<feature type="compositionally biased region" description="Basic and acidic residues" evidence="1">
    <location>
        <begin position="15"/>
        <end position="28"/>
    </location>
</feature>
<organism evidence="3 4">
    <name type="scientific">Mumia flava</name>
    <dbReference type="NCBI Taxonomy" id="1348852"/>
    <lineage>
        <taxon>Bacteria</taxon>
        <taxon>Bacillati</taxon>
        <taxon>Actinomycetota</taxon>
        <taxon>Actinomycetes</taxon>
        <taxon>Propionibacteriales</taxon>
        <taxon>Nocardioidaceae</taxon>
        <taxon>Mumia</taxon>
    </lineage>
</organism>
<reference evidence="3 4" key="1">
    <citation type="submission" date="2017-11" db="EMBL/GenBank/DDBJ databases">
        <title>Genomic Encyclopedia of Archaeal and Bacterial Type Strains, Phase II (KMG-II): From Individual Species to Whole Genera.</title>
        <authorList>
            <person name="Goeker M."/>
        </authorList>
    </citation>
    <scope>NUCLEOTIDE SEQUENCE [LARGE SCALE GENOMIC DNA]</scope>
    <source>
        <strain evidence="3 4">DSM 27763</strain>
    </source>
</reference>
<dbReference type="EMBL" id="PGEZ01000001">
    <property type="protein sequence ID" value="PJJ56164.1"/>
    <property type="molecule type" value="Genomic_DNA"/>
</dbReference>
<dbReference type="GO" id="GO:0016717">
    <property type="term" value="F:oxidoreductase activity, acting on paired donors, with oxidation of a pair of donors resulting in the reduction of molecular oxygen to two molecules of water"/>
    <property type="evidence" value="ECO:0007669"/>
    <property type="project" value="TreeGrafter"/>
</dbReference>
<dbReference type="PANTHER" id="PTHR19353">
    <property type="entry name" value="FATTY ACID DESATURASE 2"/>
    <property type="match status" value="1"/>
</dbReference>
<feature type="domain" description="Fatty acid desaturase" evidence="2">
    <location>
        <begin position="106"/>
        <end position="371"/>
    </location>
</feature>
<dbReference type="RefSeq" id="WP_245857520.1">
    <property type="nucleotide sequence ID" value="NZ_PGEZ01000001.1"/>
</dbReference>
<accession>A0A2M9BE48</accession>
<evidence type="ECO:0000313" key="3">
    <source>
        <dbReference type="EMBL" id="PJJ56164.1"/>
    </source>
</evidence>
<dbReference type="Pfam" id="PF00487">
    <property type="entry name" value="FA_desaturase"/>
    <property type="match status" value="1"/>
</dbReference>
<dbReference type="InterPro" id="IPR012171">
    <property type="entry name" value="Fatty_acid_desaturase"/>
</dbReference>
<dbReference type="GO" id="GO:0006629">
    <property type="term" value="P:lipid metabolic process"/>
    <property type="evidence" value="ECO:0007669"/>
    <property type="project" value="InterPro"/>
</dbReference>
<name>A0A2M9BE48_9ACTN</name>
<dbReference type="AlphaFoldDB" id="A0A2M9BE48"/>
<dbReference type="PANTHER" id="PTHR19353:SF84">
    <property type="entry name" value="ACYL-COA DELTA-9-DESATURASE, DESB"/>
    <property type="match status" value="1"/>
</dbReference>
<dbReference type="Proteomes" id="UP000230842">
    <property type="component" value="Unassembled WGS sequence"/>
</dbReference>
<dbReference type="GO" id="GO:0016020">
    <property type="term" value="C:membrane"/>
    <property type="evidence" value="ECO:0007669"/>
    <property type="project" value="TreeGrafter"/>
</dbReference>
<protein>
    <submittedName>
        <fullName evidence="3">Fatty acid desaturase</fullName>
    </submittedName>
</protein>
<feature type="region of interest" description="Disordered" evidence="1">
    <location>
        <begin position="1"/>
        <end position="36"/>
    </location>
</feature>
<dbReference type="CDD" id="cd03506">
    <property type="entry name" value="Delta6-FADS-like"/>
    <property type="match status" value="1"/>
</dbReference>
<evidence type="ECO:0000313" key="4">
    <source>
        <dbReference type="Proteomes" id="UP000230842"/>
    </source>
</evidence>
<comment type="caution">
    <text evidence="3">The sequence shown here is derived from an EMBL/GenBank/DDBJ whole genome shotgun (WGS) entry which is preliminary data.</text>
</comment>
<proteinExistence type="predicted"/>
<dbReference type="InterPro" id="IPR005804">
    <property type="entry name" value="FA_desaturase_dom"/>
</dbReference>
<gene>
    <name evidence="3" type="ORF">CLV56_0368</name>
</gene>
<sequence length="411" mass="46636">MTALRENDTPLYDAESTRVYDATDHDMAPEPLVSDDATRTSTVGLDLLTPEELDELGRELDAMRVRLLAELGQEDADYIRRVMKARTALEVVGRGLFFVPFVPGAWLGGVASLSLSKILDNMEIGHNVMHGQYDWMNDPELSSKAFEWDTVGMAKGWKNTHNYVHHTYTNIHGKDRDIGYGLVRIDPDQPWHPAYLGNPVYAMALALLFEWGVLVHDLERDRVTRGEETPEEWKARNAGTLAKIRRQLLKDYVVFPALTGPFFLSTLLGNLSANLVRNVWAFAVIFCGHFPADVESWTEEEAENETRGQWYLRQLHGSANISGGRLFHIMTGNLSHQIEHHLFPDIPSRRYPQIAPEIRAICEKYGLKYNTGPLSRQLGSVAKKITRYALPPRKRGGRGFFDREWTAPHGR</sequence>
<evidence type="ECO:0000259" key="2">
    <source>
        <dbReference type="Pfam" id="PF00487"/>
    </source>
</evidence>